<organism evidence="2 3">
    <name type="scientific">Geosporobacter ferrireducens</name>
    <dbReference type="NCBI Taxonomy" id="1424294"/>
    <lineage>
        <taxon>Bacteria</taxon>
        <taxon>Bacillati</taxon>
        <taxon>Bacillota</taxon>
        <taxon>Clostridia</taxon>
        <taxon>Peptostreptococcales</taxon>
        <taxon>Thermotaleaceae</taxon>
        <taxon>Geosporobacter</taxon>
    </lineage>
</organism>
<sequence length="199" mass="23113">MLIQSHKLISEKVHANLQRHLGIELHKGFFIYGNIKPDISPYLSKIPHYVNESLSFISNEIYHLSNTPFSKDKAFIKQFSIQLGVITHYISDYFCHPHHDRETYKNHLIEHLKYESLLHEHIKHLPYLFDKDMYYTCKLNGNADALSQILEDLFNRYTCNAPSFQNDVCHALKASSSIALLITYNAMHAKEKQPIITAA</sequence>
<dbReference type="Proteomes" id="UP000095743">
    <property type="component" value="Chromosome"/>
</dbReference>
<evidence type="ECO:0000259" key="1">
    <source>
        <dbReference type="Pfam" id="PF00882"/>
    </source>
</evidence>
<dbReference type="EMBL" id="CP017269">
    <property type="protein sequence ID" value="AOT68796.1"/>
    <property type="molecule type" value="Genomic_DNA"/>
</dbReference>
<dbReference type="InterPro" id="IPR029002">
    <property type="entry name" value="PLPC/GPLD1"/>
</dbReference>
<reference evidence="2 3" key="1">
    <citation type="submission" date="2016-09" db="EMBL/GenBank/DDBJ databases">
        <title>Genomic analysis reveals versatility of anaerobic energy metabolism of Geosporobacter ferrireducens IRF9 of phylum Firmicutes.</title>
        <authorList>
            <person name="Kim S.-J."/>
        </authorList>
    </citation>
    <scope>NUCLEOTIDE SEQUENCE [LARGE SCALE GENOMIC DNA]</scope>
    <source>
        <strain evidence="2 3">IRF9</strain>
    </source>
</reference>
<evidence type="ECO:0000313" key="2">
    <source>
        <dbReference type="EMBL" id="AOT68796.1"/>
    </source>
</evidence>
<dbReference type="AlphaFoldDB" id="A0A1D8GD21"/>
<dbReference type="RefSeq" id="WP_069974363.1">
    <property type="nucleotide sequence ID" value="NZ_CP017269.1"/>
</dbReference>
<dbReference type="STRING" id="1424294.Gferi_04005"/>
<keyword evidence="3" id="KW-1185">Reference proteome</keyword>
<feature type="domain" description="Phospholipase C/D" evidence="1">
    <location>
        <begin position="5"/>
        <end position="157"/>
    </location>
</feature>
<gene>
    <name evidence="2" type="ORF">Gferi_04005</name>
</gene>
<name>A0A1D8GD21_9FIRM</name>
<dbReference type="Pfam" id="PF00882">
    <property type="entry name" value="Zn_dep_PLPC"/>
    <property type="match status" value="1"/>
</dbReference>
<protein>
    <recommendedName>
        <fullName evidence="1">Phospholipase C/D domain-containing protein</fullName>
    </recommendedName>
</protein>
<proteinExistence type="predicted"/>
<evidence type="ECO:0000313" key="3">
    <source>
        <dbReference type="Proteomes" id="UP000095743"/>
    </source>
</evidence>
<dbReference type="KEGG" id="gfe:Gferi_04005"/>
<accession>A0A1D8GD21</accession>